<gene>
    <name evidence="3" type="primary">LOC106181948</name>
</gene>
<dbReference type="OrthoDB" id="565904at2759"/>
<evidence type="ECO:0000313" key="2">
    <source>
        <dbReference type="Proteomes" id="UP000085678"/>
    </source>
</evidence>
<evidence type="ECO:0000313" key="3">
    <source>
        <dbReference type="RefSeq" id="XP_023933028.1"/>
    </source>
</evidence>
<dbReference type="GO" id="GO:0008289">
    <property type="term" value="F:lipid binding"/>
    <property type="evidence" value="ECO:0007669"/>
    <property type="project" value="UniProtKB-KW"/>
</dbReference>
<sequence>TFSPPDGAVSNTTVSVFNAQRTKTPTGEAHTIRGFAYTTEEPGKLAVKLDGVPVKAPYWIIKLGPQTFSTNGQYEYAVVTDNFRVTLFVLARDPEGFKLKYDQEVKQFVKDAGFTEWLNEPLETYQGNDCLYAQPPQ</sequence>
<dbReference type="PANTHER" id="PTHR37437:SF1">
    <property type="entry name" value="LIPOCALIN-RELATED PROTEIN"/>
    <property type="match status" value="1"/>
</dbReference>
<dbReference type="InParanoid" id="A0A2R2MSC1"/>
<dbReference type="InterPro" id="IPR012674">
    <property type="entry name" value="Calycin"/>
</dbReference>
<protein>
    <submittedName>
        <fullName evidence="3">Uncharacterized protein LOC106181948</fullName>
    </submittedName>
</protein>
<feature type="non-terminal residue" evidence="3">
    <location>
        <position position="1"/>
    </location>
</feature>
<reference evidence="3" key="1">
    <citation type="submission" date="2025-08" db="UniProtKB">
        <authorList>
            <consortium name="RefSeq"/>
        </authorList>
    </citation>
    <scope>IDENTIFICATION</scope>
    <source>
        <tissue evidence="3">Gonads</tissue>
    </source>
</reference>
<dbReference type="Pfam" id="PF24976">
    <property type="entry name" value="Lipocalin_10"/>
    <property type="match status" value="1"/>
</dbReference>
<dbReference type="Proteomes" id="UP000085678">
    <property type="component" value="Unplaced"/>
</dbReference>
<proteinExistence type="predicted"/>
<evidence type="ECO:0000259" key="1">
    <source>
        <dbReference type="Pfam" id="PF24976"/>
    </source>
</evidence>
<dbReference type="KEGG" id="lak:106181948"/>
<organism evidence="2 3">
    <name type="scientific">Lingula anatina</name>
    <name type="common">Brachiopod</name>
    <name type="synonym">Lingula unguis</name>
    <dbReference type="NCBI Taxonomy" id="7574"/>
    <lineage>
        <taxon>Eukaryota</taxon>
        <taxon>Metazoa</taxon>
        <taxon>Spiralia</taxon>
        <taxon>Lophotrochozoa</taxon>
        <taxon>Brachiopoda</taxon>
        <taxon>Linguliformea</taxon>
        <taxon>Lingulata</taxon>
        <taxon>Lingulida</taxon>
        <taxon>Linguloidea</taxon>
        <taxon>Lingulidae</taxon>
        <taxon>Lingula</taxon>
    </lineage>
</organism>
<keyword evidence="2" id="KW-1185">Reference proteome</keyword>
<dbReference type="InterPro" id="IPR056868">
    <property type="entry name" value="Lipocalin_dom_nem"/>
</dbReference>
<name>A0A2R2MSC1_LINAN</name>
<dbReference type="Gene3D" id="2.40.128.20">
    <property type="match status" value="1"/>
</dbReference>
<dbReference type="AlphaFoldDB" id="A0A2R2MSC1"/>
<accession>A0A2R2MSC1</accession>
<dbReference type="GeneID" id="106181948"/>
<dbReference type="SUPFAM" id="SSF50814">
    <property type="entry name" value="Lipocalins"/>
    <property type="match status" value="1"/>
</dbReference>
<feature type="domain" description="Lipocalin" evidence="1">
    <location>
        <begin position="14"/>
        <end position="118"/>
    </location>
</feature>
<dbReference type="RefSeq" id="XP_023933028.1">
    <property type="nucleotide sequence ID" value="XM_024077260.1"/>
</dbReference>
<dbReference type="PANTHER" id="PTHR37437">
    <property type="entry name" value="LIPOCALIN-RELATED PROTEIN-RELATED"/>
    <property type="match status" value="1"/>
</dbReference>